<dbReference type="OrthoDB" id="2342176at2759"/>
<sequence length="263" mass="28674">MMLPQLLLLSLASLCAGHGMLKYPQSRGNAQWYGTCSAGAGCKGPCDSPRSNSPANSIYYTPETVQRGQQITIKWDRLNHPGGFVRLAMTTFDQSDDWESFNNNVSKYVCYESNCGPDASEPNAFGTLTGPGDGECSTSFTIPSDLPDGLITLQWVWFGGGIYYGEQDTSFGEYYGCSDMKLSGGVFENSTASAYFYSGQAQFQGGDIMYPNEDVCRYWGSNKVGDCNFPGQYPSPVDGDLLSQSLEPCYRNVQPQKGKPAGY</sequence>
<name>A0A1R0H176_9FUNG</name>
<evidence type="ECO:0000256" key="1">
    <source>
        <dbReference type="SAM" id="SignalP"/>
    </source>
</evidence>
<dbReference type="STRING" id="133383.A0A1R0H176"/>
<evidence type="ECO:0000313" key="3">
    <source>
        <dbReference type="Proteomes" id="UP000187455"/>
    </source>
</evidence>
<keyword evidence="1" id="KW-0732">Signal</keyword>
<keyword evidence="3" id="KW-1185">Reference proteome</keyword>
<accession>A0A1R0H176</accession>
<dbReference type="AlphaFoldDB" id="A0A1R0H176"/>
<evidence type="ECO:0008006" key="4">
    <source>
        <dbReference type="Google" id="ProtNLM"/>
    </source>
</evidence>
<evidence type="ECO:0000313" key="2">
    <source>
        <dbReference type="EMBL" id="OLY82870.1"/>
    </source>
</evidence>
<proteinExistence type="predicted"/>
<dbReference type="Proteomes" id="UP000187455">
    <property type="component" value="Unassembled WGS sequence"/>
</dbReference>
<feature type="signal peptide" evidence="1">
    <location>
        <begin position="1"/>
        <end position="17"/>
    </location>
</feature>
<dbReference type="EMBL" id="LSSL01001198">
    <property type="protein sequence ID" value="OLY82870.1"/>
    <property type="molecule type" value="Genomic_DNA"/>
</dbReference>
<organism evidence="2 3">
    <name type="scientific">Smittium mucronatum</name>
    <dbReference type="NCBI Taxonomy" id="133383"/>
    <lineage>
        <taxon>Eukaryota</taxon>
        <taxon>Fungi</taxon>
        <taxon>Fungi incertae sedis</taxon>
        <taxon>Zoopagomycota</taxon>
        <taxon>Kickxellomycotina</taxon>
        <taxon>Harpellomycetes</taxon>
        <taxon>Harpellales</taxon>
        <taxon>Legeriomycetaceae</taxon>
        <taxon>Smittium</taxon>
    </lineage>
</organism>
<protein>
    <recommendedName>
        <fullName evidence="4">Chitin-binding type-4 domain-containing protein</fullName>
    </recommendedName>
</protein>
<reference evidence="2 3" key="1">
    <citation type="journal article" date="2016" name="Mol. Biol. Evol.">
        <title>Genome-Wide Survey of Gut Fungi (Harpellales) Reveals the First Horizontally Transferred Ubiquitin Gene from a Mosquito Host.</title>
        <authorList>
            <person name="Wang Y."/>
            <person name="White M.M."/>
            <person name="Kvist S."/>
            <person name="Moncalvo J.M."/>
        </authorList>
    </citation>
    <scope>NUCLEOTIDE SEQUENCE [LARGE SCALE GENOMIC DNA]</scope>
    <source>
        <strain evidence="2 3">ALG-7-W6</strain>
    </source>
</reference>
<gene>
    <name evidence="2" type="ORF">AYI68_g3000</name>
</gene>
<dbReference type="Gene3D" id="2.70.50.70">
    <property type="match status" value="1"/>
</dbReference>
<comment type="caution">
    <text evidence="2">The sequence shown here is derived from an EMBL/GenBank/DDBJ whole genome shotgun (WGS) entry which is preliminary data.</text>
</comment>
<feature type="chain" id="PRO_5013045331" description="Chitin-binding type-4 domain-containing protein" evidence="1">
    <location>
        <begin position="18"/>
        <end position="263"/>
    </location>
</feature>